<reference evidence="5" key="2">
    <citation type="journal article" date="2022" name="Res Sq">
        <title>Comparative Genomics Reveals Insights into the Divergent Evolution of Astigmatic Mites and Household Pest Adaptations.</title>
        <authorList>
            <person name="Xiong Q."/>
            <person name="Wan A.T.-Y."/>
            <person name="Liu X.-Y."/>
            <person name="Fung C.S.-H."/>
            <person name="Xiao X."/>
            <person name="Malainual N."/>
            <person name="Hou J."/>
            <person name="Wang L."/>
            <person name="Wang M."/>
            <person name="Yang K."/>
            <person name="Cui Y."/>
            <person name="Leung E."/>
            <person name="Nong W."/>
            <person name="Shin S.-K."/>
            <person name="Au S."/>
            <person name="Jeong K.Y."/>
            <person name="Chew F.T."/>
            <person name="Hui J."/>
            <person name="Leung T.F."/>
            <person name="Tungtrongchitr A."/>
            <person name="Zhong N."/>
            <person name="Liu Z."/>
            <person name="Tsui S."/>
        </authorList>
    </citation>
    <scope>NUCLEOTIDE SEQUENCE</scope>
    <source>
        <strain evidence="5">Derf</strain>
        <tissue evidence="5">Whole organism</tissue>
    </source>
</reference>
<reference evidence="5" key="1">
    <citation type="submission" date="2013-05" db="EMBL/GenBank/DDBJ databases">
        <authorList>
            <person name="Yim A.K.Y."/>
            <person name="Chan T.F."/>
            <person name="Ji K.M."/>
            <person name="Liu X.Y."/>
            <person name="Zhou J.W."/>
            <person name="Li R.Q."/>
            <person name="Yang K.Y."/>
            <person name="Li J."/>
            <person name="Li M."/>
            <person name="Law P.T.W."/>
            <person name="Wu Y.L."/>
            <person name="Cai Z.L."/>
            <person name="Qin H."/>
            <person name="Bao Y."/>
            <person name="Leung R.K.K."/>
            <person name="Ng P.K.S."/>
            <person name="Zou J."/>
            <person name="Zhong X.J."/>
            <person name="Ran P.X."/>
            <person name="Zhong N.S."/>
            <person name="Liu Z.G."/>
            <person name="Tsui S.K.W."/>
        </authorList>
    </citation>
    <scope>NUCLEOTIDE SEQUENCE</scope>
    <source>
        <strain evidence="5">Derf</strain>
        <tissue evidence="5">Whole organism</tissue>
    </source>
</reference>
<gene>
    <name evidence="5" type="primary">SH3BP5L_1</name>
    <name evidence="5" type="ORF">DERF_010507</name>
</gene>
<evidence type="ECO:0000256" key="2">
    <source>
        <dbReference type="ARBA" id="ARBA00023054"/>
    </source>
</evidence>
<proteinExistence type="inferred from homology"/>
<evidence type="ECO:0000313" key="6">
    <source>
        <dbReference type="Proteomes" id="UP000790347"/>
    </source>
</evidence>
<dbReference type="EMBL" id="ASGP02000004">
    <property type="protein sequence ID" value="KAH9512103.1"/>
    <property type="molecule type" value="Genomic_DNA"/>
</dbReference>
<dbReference type="PANTHER" id="PTHR19423:SF1">
    <property type="entry name" value="SH3 DOMAIN-BINDING PROTEIN 5"/>
    <property type="match status" value="1"/>
</dbReference>
<sequence length="379" mass="43896">MHDLNDYDLKSSSSSTTTTKISTTAISKSSIIINNDKLIDGMDPDPRVQVELENLNTSTEFINKLELELEKARLEFNDLLAESAVKIESLSKKLGTSIHKARPYYEARQTANELHQKAQKEALRYEQATVEHNNAKEIVQLAEQTLRQNGDIELEQLLTKSAEKVNQSELERQAAEKQHRFTSREYSLTEQNLSKLHNQLKRSIVKARPYFEMKAQFNQMLEEQVNKIRSYETRVNKAKQNYTKALQRLEELNNKIYDQRLPPTDGVQNLADNHNDDDGGGGNHYNEIVEETKTNIEKNINNEDEQKYLKPSNKSNQEYHDETIFDNEILDQLILEDDLDDNLNRLKIECLNLDHHHHQQQQQQVAQKSKETSSSSFSE</sequence>
<accession>A0A922HYK2</accession>
<comment type="similarity">
    <text evidence="1">Belongs to the SH3BP5 family.</text>
</comment>
<evidence type="ECO:0000313" key="5">
    <source>
        <dbReference type="EMBL" id="KAH9512103.1"/>
    </source>
</evidence>
<protein>
    <submittedName>
        <fullName evidence="5">SH3 domain-binding protein 5-like, variant 2</fullName>
    </submittedName>
</protein>
<dbReference type="Proteomes" id="UP000790347">
    <property type="component" value="Unassembled WGS sequence"/>
</dbReference>
<feature type="region of interest" description="Disordered" evidence="4">
    <location>
        <begin position="259"/>
        <end position="286"/>
    </location>
</feature>
<organism evidence="5 6">
    <name type="scientific">Dermatophagoides farinae</name>
    <name type="common">American house dust mite</name>
    <dbReference type="NCBI Taxonomy" id="6954"/>
    <lineage>
        <taxon>Eukaryota</taxon>
        <taxon>Metazoa</taxon>
        <taxon>Ecdysozoa</taxon>
        <taxon>Arthropoda</taxon>
        <taxon>Chelicerata</taxon>
        <taxon>Arachnida</taxon>
        <taxon>Acari</taxon>
        <taxon>Acariformes</taxon>
        <taxon>Sarcoptiformes</taxon>
        <taxon>Astigmata</taxon>
        <taxon>Psoroptidia</taxon>
        <taxon>Analgoidea</taxon>
        <taxon>Pyroglyphidae</taxon>
        <taxon>Dermatophagoidinae</taxon>
        <taxon>Dermatophagoides</taxon>
    </lineage>
</organism>
<dbReference type="PANTHER" id="PTHR19423">
    <property type="entry name" value="SH3 DOMAIN-BINDING PROTEIN 5"/>
    <property type="match status" value="1"/>
</dbReference>
<dbReference type="Pfam" id="PF05276">
    <property type="entry name" value="SH3BP5"/>
    <property type="match status" value="1"/>
</dbReference>
<dbReference type="GO" id="GO:0005737">
    <property type="term" value="C:cytoplasm"/>
    <property type="evidence" value="ECO:0007669"/>
    <property type="project" value="TreeGrafter"/>
</dbReference>
<feature type="coiled-coil region" evidence="3">
    <location>
        <begin position="55"/>
        <end position="82"/>
    </location>
</feature>
<evidence type="ECO:0000256" key="1">
    <source>
        <dbReference type="ARBA" id="ARBA00007796"/>
    </source>
</evidence>
<dbReference type="GO" id="GO:0004860">
    <property type="term" value="F:protein kinase inhibitor activity"/>
    <property type="evidence" value="ECO:0007669"/>
    <property type="project" value="TreeGrafter"/>
</dbReference>
<dbReference type="GO" id="GO:0035556">
    <property type="term" value="P:intracellular signal transduction"/>
    <property type="evidence" value="ECO:0007669"/>
    <property type="project" value="InterPro"/>
</dbReference>
<feature type="coiled-coil region" evidence="3">
    <location>
        <begin position="108"/>
        <end position="185"/>
    </location>
</feature>
<feature type="region of interest" description="Disordered" evidence="4">
    <location>
        <begin position="358"/>
        <end position="379"/>
    </location>
</feature>
<feature type="coiled-coil region" evidence="3">
    <location>
        <begin position="214"/>
        <end position="259"/>
    </location>
</feature>
<dbReference type="AlphaFoldDB" id="A0A922HYK2"/>
<keyword evidence="6" id="KW-1185">Reference proteome</keyword>
<evidence type="ECO:0000256" key="4">
    <source>
        <dbReference type="SAM" id="MobiDB-lite"/>
    </source>
</evidence>
<dbReference type="InterPro" id="IPR007940">
    <property type="entry name" value="SH3BP5"/>
</dbReference>
<evidence type="ECO:0000256" key="3">
    <source>
        <dbReference type="SAM" id="Coils"/>
    </source>
</evidence>
<comment type="caution">
    <text evidence="5">The sequence shown here is derived from an EMBL/GenBank/DDBJ whole genome shotgun (WGS) entry which is preliminary data.</text>
</comment>
<keyword evidence="2 3" id="KW-0175">Coiled coil</keyword>
<name>A0A922HYK2_DERFA</name>